<proteinExistence type="predicted"/>
<dbReference type="EMBL" id="QJKB01000021">
    <property type="protein sequence ID" value="PXX35299.1"/>
    <property type="molecule type" value="Genomic_DNA"/>
</dbReference>
<evidence type="ECO:0000313" key="1">
    <source>
        <dbReference type="EMBL" id="PXX35299.1"/>
    </source>
</evidence>
<reference evidence="1 2" key="1">
    <citation type="submission" date="2018-05" db="EMBL/GenBank/DDBJ databases">
        <title>Genomic Encyclopedia of Type Strains, Phase IV (KMG-IV): sequencing the most valuable type-strain genomes for metagenomic binning, comparative biology and taxonomic classification.</title>
        <authorList>
            <person name="Goeker M."/>
        </authorList>
    </citation>
    <scope>NUCLEOTIDE SEQUENCE [LARGE SCALE GENOMIC DNA]</scope>
    <source>
        <strain evidence="1 2">DSM 19792</strain>
    </source>
</reference>
<keyword evidence="2" id="KW-1185">Reference proteome</keyword>
<dbReference type="OrthoDB" id="9553866at2"/>
<comment type="caution">
    <text evidence="1">The sequence shown here is derived from an EMBL/GenBank/DDBJ whole genome shotgun (WGS) entry which is preliminary data.</text>
</comment>
<name>A0A318J6U4_9BURK</name>
<dbReference type="Proteomes" id="UP000247792">
    <property type="component" value="Unassembled WGS sequence"/>
</dbReference>
<accession>A0A318J6U4</accession>
<organism evidence="1 2">
    <name type="scientific">Undibacterium pigrum</name>
    <dbReference type="NCBI Taxonomy" id="401470"/>
    <lineage>
        <taxon>Bacteria</taxon>
        <taxon>Pseudomonadati</taxon>
        <taxon>Pseudomonadota</taxon>
        <taxon>Betaproteobacteria</taxon>
        <taxon>Burkholderiales</taxon>
        <taxon>Oxalobacteraceae</taxon>
        <taxon>Undibacterium</taxon>
    </lineage>
</organism>
<sequence length="154" mass="17849">MKIYSEIIVLFEHVAMPGEDDFCPAFWQAEEFDSDGDFYGDDVVKDWTTLKLTKHYANGRNSDFQLYVHREKSGDAAHELARYIQHRNDGHYKEKKQVQDAKNLCVASLQIKATSLEDYREFLRTVHFFLEHTGGIAANVGGFDAWDFKTEFVD</sequence>
<evidence type="ECO:0000313" key="2">
    <source>
        <dbReference type="Proteomes" id="UP000247792"/>
    </source>
</evidence>
<dbReference type="RefSeq" id="WP_146218991.1">
    <property type="nucleotide sequence ID" value="NZ_QJKB01000021.1"/>
</dbReference>
<dbReference type="AlphaFoldDB" id="A0A318J6U4"/>
<gene>
    <name evidence="1" type="ORF">DFR42_12134</name>
</gene>
<protein>
    <submittedName>
        <fullName evidence="1">Uncharacterized protein</fullName>
    </submittedName>
</protein>